<dbReference type="EMBL" id="VIFY01000100">
    <property type="protein sequence ID" value="TQB70642.1"/>
    <property type="molecule type" value="Genomic_DNA"/>
</dbReference>
<dbReference type="Proteomes" id="UP000319663">
    <property type="component" value="Unassembled WGS sequence"/>
</dbReference>
<protein>
    <recommendedName>
        <fullName evidence="5">Peroxin 22-like</fullName>
    </recommendedName>
</protein>
<gene>
    <name evidence="3" type="ORF">MPDQ_000260</name>
</gene>
<organism evidence="3 4">
    <name type="scientific">Monascus purpureus</name>
    <name type="common">Red mold</name>
    <name type="synonym">Monascus anka</name>
    <dbReference type="NCBI Taxonomy" id="5098"/>
    <lineage>
        <taxon>Eukaryota</taxon>
        <taxon>Fungi</taxon>
        <taxon>Dikarya</taxon>
        <taxon>Ascomycota</taxon>
        <taxon>Pezizomycotina</taxon>
        <taxon>Eurotiomycetes</taxon>
        <taxon>Eurotiomycetidae</taxon>
        <taxon>Eurotiales</taxon>
        <taxon>Aspergillaceae</taxon>
        <taxon>Monascus</taxon>
    </lineage>
</organism>
<name>A0A507QUI9_MONPU</name>
<feature type="compositionally biased region" description="Acidic residues" evidence="1">
    <location>
        <begin position="54"/>
        <end position="68"/>
    </location>
</feature>
<dbReference type="OrthoDB" id="5327700at2759"/>
<proteinExistence type="predicted"/>
<evidence type="ECO:0000313" key="3">
    <source>
        <dbReference type="EMBL" id="TQB70642.1"/>
    </source>
</evidence>
<dbReference type="AlphaFoldDB" id="A0A507QUI9"/>
<evidence type="ECO:0000256" key="1">
    <source>
        <dbReference type="SAM" id="MobiDB-lite"/>
    </source>
</evidence>
<keyword evidence="4" id="KW-1185">Reference proteome</keyword>
<evidence type="ECO:0008006" key="5">
    <source>
        <dbReference type="Google" id="ProtNLM"/>
    </source>
</evidence>
<feature type="region of interest" description="Disordered" evidence="1">
    <location>
        <begin position="53"/>
        <end position="107"/>
    </location>
</feature>
<feature type="compositionally biased region" description="Low complexity" evidence="1">
    <location>
        <begin position="83"/>
        <end position="102"/>
    </location>
</feature>
<keyword evidence="2" id="KW-0812">Transmembrane</keyword>
<accession>A0A507QUI9</accession>
<keyword evidence="2" id="KW-0472">Membrane</keyword>
<evidence type="ECO:0000256" key="2">
    <source>
        <dbReference type="SAM" id="Phobius"/>
    </source>
</evidence>
<feature type="transmembrane region" description="Helical" evidence="2">
    <location>
        <begin position="27"/>
        <end position="50"/>
    </location>
</feature>
<evidence type="ECO:0000313" key="4">
    <source>
        <dbReference type="Proteomes" id="UP000319663"/>
    </source>
</evidence>
<comment type="caution">
    <text evidence="3">The sequence shown here is derived from an EMBL/GenBank/DDBJ whole genome shotgun (WGS) entry which is preliminary data.</text>
</comment>
<reference evidence="3 4" key="1">
    <citation type="submission" date="2019-06" db="EMBL/GenBank/DDBJ databases">
        <title>Wine fermentation using esterase from Monascus purpureus.</title>
        <authorList>
            <person name="Geng C."/>
            <person name="Zhang Y."/>
        </authorList>
    </citation>
    <scope>NUCLEOTIDE SEQUENCE [LARGE SCALE GENOMIC DNA]</scope>
    <source>
        <strain evidence="3">HQ1</strain>
    </source>
</reference>
<sequence>MSLSYPQDSRRRIGAGRGFSATGRRTVLGYWVPLALTVGIATIGVAAWIWSERNDDDDDDYPKDDDSGDERPPPPPGPGSISGGYPPVEPGAAFPTPGAPGFREISQPEDSGMFARMQGALRRTPSPQQIFDGASRKVAAGVAAAGAFVGLTPIREEGRGDFEDHTKWSEEVESRANERDQQAAIAPVMSGALSTQAATPLQPSLDKKKKKKKTVAIVVSSVSPQHDPDGFNTEHASILSHLPEHVDQDTSRVFVLIYAPELKHAISQGASSHPTLSVASSYSNIAREEAESGAESPSEGANELEGTTPFFKTLYTQAQSIVEKDTMILPFSTKAGHVHLIRHLSPDLVYIQESLTGNEGDLVHHMSGWVRQVVVVVGDEGGRGGLIDSEDESTLADKGEKWWQREGITGIGKRIDVVDVLRVGDDWRRRVQGHD</sequence>
<keyword evidence="2" id="KW-1133">Transmembrane helix</keyword>